<protein>
    <submittedName>
        <fullName evidence="1">Ribbon-helix-helix protein, CopG family</fullName>
    </submittedName>
</protein>
<dbReference type="Gene3D" id="1.10.1220.10">
    <property type="entry name" value="Met repressor-like"/>
    <property type="match status" value="1"/>
</dbReference>
<evidence type="ECO:0000313" key="2">
    <source>
        <dbReference type="Proteomes" id="UP000768567"/>
    </source>
</evidence>
<reference evidence="1 2" key="1">
    <citation type="submission" date="2020-10" db="EMBL/GenBank/DDBJ databases">
        <title>ChiBAC.</title>
        <authorList>
            <person name="Zenner C."/>
            <person name="Hitch T.C.A."/>
            <person name="Clavel T."/>
        </authorList>
    </citation>
    <scope>NUCLEOTIDE SEQUENCE [LARGE SCALE GENOMIC DNA]</scope>
    <source>
        <strain evidence="1 2">DSM 109015</strain>
    </source>
</reference>
<accession>A0ABR9R2R9</accession>
<dbReference type="RefSeq" id="WP_193500800.1">
    <property type="nucleotide sequence ID" value="NZ_JADCKC010000002.1"/>
</dbReference>
<organism evidence="1 2">
    <name type="scientific">Gemmiger gallinarum</name>
    <dbReference type="NCBI Taxonomy" id="2779354"/>
    <lineage>
        <taxon>Bacteria</taxon>
        <taxon>Bacillati</taxon>
        <taxon>Bacillota</taxon>
        <taxon>Clostridia</taxon>
        <taxon>Eubacteriales</taxon>
        <taxon>Gemmiger</taxon>
    </lineage>
</organism>
<dbReference type="InterPro" id="IPR013321">
    <property type="entry name" value="Arc_rbn_hlx_hlx"/>
</dbReference>
<name>A0ABR9R2R9_9FIRM</name>
<comment type="caution">
    <text evidence="1">The sequence shown here is derived from an EMBL/GenBank/DDBJ whole genome shotgun (WGS) entry which is preliminary data.</text>
</comment>
<proteinExistence type="predicted"/>
<dbReference type="SUPFAM" id="SSF47598">
    <property type="entry name" value="Ribbon-helix-helix"/>
    <property type="match status" value="1"/>
</dbReference>
<gene>
    <name evidence="1" type="ORF">INF35_06585</name>
</gene>
<sequence>MADMGRPKSEHPKKKILSVRVDDSLYQRICAYAERHGMNVTEVVLQALEKYISKRE</sequence>
<dbReference type="Proteomes" id="UP000768567">
    <property type="component" value="Unassembled WGS sequence"/>
</dbReference>
<keyword evidence="2" id="KW-1185">Reference proteome</keyword>
<dbReference type="EMBL" id="JADCKC010000002">
    <property type="protein sequence ID" value="MBE5037445.1"/>
    <property type="molecule type" value="Genomic_DNA"/>
</dbReference>
<evidence type="ECO:0000313" key="1">
    <source>
        <dbReference type="EMBL" id="MBE5037445.1"/>
    </source>
</evidence>
<dbReference type="InterPro" id="IPR010985">
    <property type="entry name" value="Ribbon_hlx_hlx"/>
</dbReference>